<gene>
    <name evidence="7" type="ORF">AXG93_163s1210</name>
</gene>
<keyword evidence="3" id="KW-0735">Signal-anchor</keyword>
<organism evidence="7 8">
    <name type="scientific">Marchantia polymorpha subsp. ruderalis</name>
    <dbReference type="NCBI Taxonomy" id="1480154"/>
    <lineage>
        <taxon>Eukaryota</taxon>
        <taxon>Viridiplantae</taxon>
        <taxon>Streptophyta</taxon>
        <taxon>Embryophyta</taxon>
        <taxon>Marchantiophyta</taxon>
        <taxon>Marchantiopsida</taxon>
        <taxon>Marchantiidae</taxon>
        <taxon>Marchantiales</taxon>
        <taxon>Marchantiaceae</taxon>
        <taxon>Marchantia</taxon>
    </lineage>
</organism>
<comment type="caution">
    <text evidence="7">The sequence shown here is derived from an EMBL/GenBank/DDBJ whole genome shotgun (WGS) entry which is preliminary data.</text>
</comment>
<comment type="subcellular location">
    <subcellularLocation>
        <location evidence="1">Golgi apparatus membrane</location>
        <topology evidence="1">Single-pass type II membrane protein</topology>
    </subcellularLocation>
</comment>
<dbReference type="Proteomes" id="UP000077202">
    <property type="component" value="Unassembled WGS sequence"/>
</dbReference>
<keyword evidence="5" id="KW-1133">Transmembrane helix</keyword>
<dbReference type="Pfam" id="PF03016">
    <property type="entry name" value="Exostosin_GT47"/>
    <property type="match status" value="1"/>
</dbReference>
<keyword evidence="8" id="KW-1185">Reference proteome</keyword>
<accession>A0A176VC54</accession>
<protein>
    <recommendedName>
        <fullName evidence="6">Exostosin GT47 domain-containing protein</fullName>
    </recommendedName>
</protein>
<evidence type="ECO:0000259" key="6">
    <source>
        <dbReference type="Pfam" id="PF03016"/>
    </source>
</evidence>
<evidence type="ECO:0000256" key="5">
    <source>
        <dbReference type="SAM" id="Phobius"/>
    </source>
</evidence>
<evidence type="ECO:0000256" key="2">
    <source>
        <dbReference type="ARBA" id="ARBA00010271"/>
    </source>
</evidence>
<evidence type="ECO:0000313" key="8">
    <source>
        <dbReference type="Proteomes" id="UP000077202"/>
    </source>
</evidence>
<feature type="transmembrane region" description="Helical" evidence="5">
    <location>
        <begin position="54"/>
        <end position="76"/>
    </location>
</feature>
<dbReference type="PANTHER" id="PTHR11062:SF58">
    <property type="entry name" value="XYLOGLUCAN GALACTOSYLTRANSFERASE GT19-RELATED"/>
    <property type="match status" value="1"/>
</dbReference>
<name>A0A176VC54_MARPO</name>
<evidence type="ECO:0000256" key="3">
    <source>
        <dbReference type="ARBA" id="ARBA00022968"/>
    </source>
</evidence>
<sequence>MHAADTGGVLGSCRRTTSRASHEFACRLDESEAGTIERFHRAMKKGSKMPSPKLYLWICLLAIALIILICTGFDSVDTGYLSLESLKPALIVSYAINSKEVEDADSVCRGRRVYMYELPSKFNVDFYLNKTMCREGLMAWLDLCGRFEHGGYGLRYLNRTQYEGQWDEHWYDTDSYMLEVIFHTRMQSYPCRTLDPSRADAFFIPYYTGVDALLMLYEKPDLSDTIDKRANFGSEIVEWMDKNAHQYWHKYQGRDHFMLWGRTCWDFRLQKYWGTGFVDRQYIFNTTNLMMEREPTTENEQAIPYPTGFHPSSPERLWSWILEVQRSERNFLMAYVGAPRPELDWSVRGILSTQCAKAGNKTCNMVDCHEITCSHNPLAIYKAFLKSNFCLQPRGDSSTRRSTFDCMIAGSIPVFFHPDSAYTQYTWHLPQDPTSYSVYISEDDLKAGVTISKVLRGYSQERIHKMRKTIISIIPNLIYNDYSNDIRSASKDAFELSIEKVIERITDYKKSTDLLCAIGYTGNSIHDGRNLEHASIISVPPLRWDPADFVLQKILQ</sequence>
<evidence type="ECO:0000256" key="1">
    <source>
        <dbReference type="ARBA" id="ARBA00004323"/>
    </source>
</evidence>
<evidence type="ECO:0000313" key="7">
    <source>
        <dbReference type="EMBL" id="OAE18489.1"/>
    </source>
</evidence>
<reference evidence="7" key="1">
    <citation type="submission" date="2016-03" db="EMBL/GenBank/DDBJ databases">
        <title>Mechanisms controlling the formation of the plant cell surface in tip-growing cells are functionally conserved among land plants.</title>
        <authorList>
            <person name="Honkanen S."/>
            <person name="Jones V.A."/>
            <person name="Morieri G."/>
            <person name="Champion C."/>
            <person name="Hetherington A.J."/>
            <person name="Kelly S."/>
            <person name="Saint-Marcoux D."/>
            <person name="Proust H."/>
            <person name="Prescott H."/>
            <person name="Dolan L."/>
        </authorList>
    </citation>
    <scope>NUCLEOTIDE SEQUENCE [LARGE SCALE GENOMIC DNA]</scope>
    <source>
        <tissue evidence="7">Whole gametophyte</tissue>
    </source>
</reference>
<dbReference type="GO" id="GO:0000139">
    <property type="term" value="C:Golgi membrane"/>
    <property type="evidence" value="ECO:0007669"/>
    <property type="project" value="UniProtKB-SubCell"/>
</dbReference>
<feature type="domain" description="Exostosin GT47" evidence="6">
    <location>
        <begin position="108"/>
        <end position="453"/>
    </location>
</feature>
<evidence type="ECO:0000256" key="4">
    <source>
        <dbReference type="ARBA" id="ARBA00023034"/>
    </source>
</evidence>
<dbReference type="InterPro" id="IPR040911">
    <property type="entry name" value="Exostosin_GT47"/>
</dbReference>
<comment type="similarity">
    <text evidence="2">Belongs to the glycosyltransferase 47 family.</text>
</comment>
<proteinExistence type="inferred from homology"/>
<dbReference type="PANTHER" id="PTHR11062">
    <property type="entry name" value="EXOSTOSIN HEPARAN SULFATE GLYCOSYLTRANSFERASE -RELATED"/>
    <property type="match status" value="1"/>
</dbReference>
<dbReference type="EMBL" id="LVLJ01004053">
    <property type="protein sequence ID" value="OAE18489.1"/>
    <property type="molecule type" value="Genomic_DNA"/>
</dbReference>
<dbReference type="InterPro" id="IPR004263">
    <property type="entry name" value="Exostosin"/>
</dbReference>
<keyword evidence="4" id="KW-0333">Golgi apparatus</keyword>
<keyword evidence="5" id="KW-0472">Membrane</keyword>
<dbReference type="GO" id="GO:0016757">
    <property type="term" value="F:glycosyltransferase activity"/>
    <property type="evidence" value="ECO:0007669"/>
    <property type="project" value="InterPro"/>
</dbReference>
<dbReference type="AlphaFoldDB" id="A0A176VC54"/>
<keyword evidence="5" id="KW-0812">Transmembrane</keyword>